<evidence type="ECO:0000313" key="2">
    <source>
        <dbReference type="EnsemblPlants" id="OB11G18900.1"/>
    </source>
</evidence>
<keyword evidence="1" id="KW-0106">Calcium</keyword>
<dbReference type="CDD" id="cd09272">
    <property type="entry name" value="RNase_HI_RT_Ty1"/>
    <property type="match status" value="1"/>
</dbReference>
<reference evidence="2" key="1">
    <citation type="journal article" date="2013" name="Nat. Commun.">
        <title>Whole-genome sequencing of Oryza brachyantha reveals mechanisms underlying Oryza genome evolution.</title>
        <authorList>
            <person name="Chen J."/>
            <person name="Huang Q."/>
            <person name="Gao D."/>
            <person name="Wang J."/>
            <person name="Lang Y."/>
            <person name="Liu T."/>
            <person name="Li B."/>
            <person name="Bai Z."/>
            <person name="Luis Goicoechea J."/>
            <person name="Liang C."/>
            <person name="Chen C."/>
            <person name="Zhang W."/>
            <person name="Sun S."/>
            <person name="Liao Y."/>
            <person name="Zhang X."/>
            <person name="Yang L."/>
            <person name="Song C."/>
            <person name="Wang M."/>
            <person name="Shi J."/>
            <person name="Liu G."/>
            <person name="Liu J."/>
            <person name="Zhou H."/>
            <person name="Zhou W."/>
            <person name="Yu Q."/>
            <person name="An N."/>
            <person name="Chen Y."/>
            <person name="Cai Q."/>
            <person name="Wang B."/>
            <person name="Liu B."/>
            <person name="Min J."/>
            <person name="Huang Y."/>
            <person name="Wu H."/>
            <person name="Li Z."/>
            <person name="Zhang Y."/>
            <person name="Yin Y."/>
            <person name="Song W."/>
            <person name="Jiang J."/>
            <person name="Jackson S.A."/>
            <person name="Wing R.A."/>
            <person name="Wang J."/>
            <person name="Chen M."/>
        </authorList>
    </citation>
    <scope>NUCLEOTIDE SEQUENCE [LARGE SCALE GENOMIC DNA]</scope>
    <source>
        <strain evidence="2">cv. IRGC 101232</strain>
    </source>
</reference>
<evidence type="ECO:0008006" key="4">
    <source>
        <dbReference type="Google" id="ProtNLM"/>
    </source>
</evidence>
<evidence type="ECO:0000313" key="3">
    <source>
        <dbReference type="Proteomes" id="UP000006038"/>
    </source>
</evidence>
<accession>J3N7V4</accession>
<sequence length="151" mass="17320">MMSELDTDRGGFVNLGEFTVFHGRGHGDAEQEAELRTAFDVYDFDGDRHVTMVLQRLQPRPDYGLTFEKVPLFSNNTSAINIAKNHVQHSCRKHIDIRFHFLRDHVEKGDVELTFLDTKLQLADIFTKPLDSSRFAFLRGELGIIHPFGMV</sequence>
<protein>
    <recommendedName>
        <fullName evidence="4">EF-hand domain-containing protein</fullName>
    </recommendedName>
</protein>
<dbReference type="EnsemblPlants" id="OB11G18900.1">
    <property type="protein sequence ID" value="OB11G18900.1"/>
    <property type="gene ID" value="OB11G18900"/>
</dbReference>
<dbReference type="Gene3D" id="1.10.238.10">
    <property type="entry name" value="EF-hand"/>
    <property type="match status" value="1"/>
</dbReference>
<name>J3N7V4_ORYBR</name>
<proteinExistence type="predicted"/>
<organism evidence="2">
    <name type="scientific">Oryza brachyantha</name>
    <name type="common">malo sina</name>
    <dbReference type="NCBI Taxonomy" id="4533"/>
    <lineage>
        <taxon>Eukaryota</taxon>
        <taxon>Viridiplantae</taxon>
        <taxon>Streptophyta</taxon>
        <taxon>Embryophyta</taxon>
        <taxon>Tracheophyta</taxon>
        <taxon>Spermatophyta</taxon>
        <taxon>Magnoliopsida</taxon>
        <taxon>Liliopsida</taxon>
        <taxon>Poales</taxon>
        <taxon>Poaceae</taxon>
        <taxon>BOP clade</taxon>
        <taxon>Oryzoideae</taxon>
        <taxon>Oryzeae</taxon>
        <taxon>Oryzinae</taxon>
        <taxon>Oryza</taxon>
    </lineage>
</organism>
<dbReference type="InterPro" id="IPR018247">
    <property type="entry name" value="EF_Hand_1_Ca_BS"/>
</dbReference>
<dbReference type="InterPro" id="IPR011992">
    <property type="entry name" value="EF-hand-dom_pair"/>
</dbReference>
<evidence type="ECO:0000256" key="1">
    <source>
        <dbReference type="ARBA" id="ARBA00022837"/>
    </source>
</evidence>
<dbReference type="STRING" id="4533.J3N7V4"/>
<dbReference type="HOGENOM" id="CLU_1734286_0_0_1"/>
<reference evidence="2" key="2">
    <citation type="submission" date="2013-04" db="UniProtKB">
        <authorList>
            <consortium name="EnsemblPlants"/>
        </authorList>
    </citation>
    <scope>IDENTIFICATION</scope>
</reference>
<keyword evidence="3" id="KW-1185">Reference proteome</keyword>
<dbReference type="eggNOG" id="KOG0017">
    <property type="taxonomic scope" value="Eukaryota"/>
</dbReference>
<dbReference type="AlphaFoldDB" id="J3N7V4"/>
<dbReference type="Gramene" id="OB11G18900.1">
    <property type="protein sequence ID" value="OB11G18900.1"/>
    <property type="gene ID" value="OB11G18900"/>
</dbReference>
<dbReference type="SUPFAM" id="SSF47473">
    <property type="entry name" value="EF-hand"/>
    <property type="match status" value="1"/>
</dbReference>
<dbReference type="PROSITE" id="PS00018">
    <property type="entry name" value="EF_HAND_1"/>
    <property type="match status" value="1"/>
</dbReference>
<dbReference type="Proteomes" id="UP000006038">
    <property type="component" value="Chromosome 11"/>
</dbReference>